<keyword evidence="4" id="KW-0238">DNA-binding</keyword>
<comment type="function">
    <text evidence="1">Involved in the transposition of the insertion sequence IS5.</text>
</comment>
<evidence type="ECO:0000313" key="9">
    <source>
        <dbReference type="EMBL" id="MES0875447.1"/>
    </source>
</evidence>
<dbReference type="Proteomes" id="UP001465331">
    <property type="component" value="Unassembled WGS sequence"/>
</dbReference>
<dbReference type="Pfam" id="PF05598">
    <property type="entry name" value="DUF772"/>
    <property type="match status" value="1"/>
</dbReference>
<evidence type="ECO:0000256" key="2">
    <source>
        <dbReference type="ARBA" id="ARBA00010075"/>
    </source>
</evidence>
<evidence type="ECO:0000256" key="6">
    <source>
        <dbReference type="SAM" id="MobiDB-lite"/>
    </source>
</evidence>
<feature type="domain" description="Transposase InsH N-terminal" evidence="8">
    <location>
        <begin position="16"/>
        <end position="114"/>
    </location>
</feature>
<keyword evidence="5" id="KW-0233">DNA recombination</keyword>
<keyword evidence="3" id="KW-0815">Transposition</keyword>
<dbReference type="RefSeq" id="WP_352891056.1">
    <property type="nucleotide sequence ID" value="NZ_JBEPIJ010000047.1"/>
</dbReference>
<protein>
    <submittedName>
        <fullName evidence="9">IS5 family transposase</fullName>
    </submittedName>
</protein>
<dbReference type="PANTHER" id="PTHR35604">
    <property type="entry name" value="TRANSPOSASE INSH FOR INSERTION SEQUENCE ELEMENT IS5A-RELATED"/>
    <property type="match status" value="1"/>
</dbReference>
<dbReference type="InterPro" id="IPR002559">
    <property type="entry name" value="Transposase_11"/>
</dbReference>
<evidence type="ECO:0000259" key="7">
    <source>
        <dbReference type="Pfam" id="PF01609"/>
    </source>
</evidence>
<feature type="domain" description="Transposase IS4-like" evidence="7">
    <location>
        <begin position="206"/>
        <end position="350"/>
    </location>
</feature>
<dbReference type="InterPro" id="IPR008490">
    <property type="entry name" value="Transposase_InsH_N"/>
</dbReference>
<comment type="caution">
    <text evidence="9">The sequence shown here is derived from an EMBL/GenBank/DDBJ whole genome shotgun (WGS) entry which is preliminary data.</text>
</comment>
<feature type="region of interest" description="Disordered" evidence="6">
    <location>
        <begin position="160"/>
        <end position="198"/>
    </location>
</feature>
<organism evidence="9 10">
    <name type="scientific">Sinimarinibacterium thermocellulolyticum</name>
    <dbReference type="NCBI Taxonomy" id="3170016"/>
    <lineage>
        <taxon>Bacteria</taxon>
        <taxon>Pseudomonadati</taxon>
        <taxon>Pseudomonadota</taxon>
        <taxon>Gammaproteobacteria</taxon>
        <taxon>Nevskiales</taxon>
        <taxon>Nevskiaceae</taxon>
        <taxon>Sinimarinibacterium</taxon>
    </lineage>
</organism>
<evidence type="ECO:0000256" key="1">
    <source>
        <dbReference type="ARBA" id="ARBA00003544"/>
    </source>
</evidence>
<comment type="similarity">
    <text evidence="2">Belongs to the transposase 11 family.</text>
</comment>
<dbReference type="InterPro" id="IPR047959">
    <property type="entry name" value="Transpos_IS5"/>
</dbReference>
<evidence type="ECO:0000256" key="5">
    <source>
        <dbReference type="ARBA" id="ARBA00023172"/>
    </source>
</evidence>
<reference evidence="9 10" key="1">
    <citation type="submission" date="2024-06" db="EMBL/GenBank/DDBJ databases">
        <authorList>
            <person name="Li Z."/>
            <person name="Jiang Y."/>
        </authorList>
    </citation>
    <scope>NUCLEOTIDE SEQUENCE [LARGE SCALE GENOMIC DNA]</scope>
    <source>
        <strain evidence="9 10">HSW-8</strain>
    </source>
</reference>
<evidence type="ECO:0000256" key="4">
    <source>
        <dbReference type="ARBA" id="ARBA00023125"/>
    </source>
</evidence>
<keyword evidence="10" id="KW-1185">Reference proteome</keyword>
<evidence type="ECO:0000259" key="8">
    <source>
        <dbReference type="Pfam" id="PF05598"/>
    </source>
</evidence>
<gene>
    <name evidence="9" type="ORF">ABSH63_15730</name>
</gene>
<evidence type="ECO:0000256" key="3">
    <source>
        <dbReference type="ARBA" id="ARBA00022578"/>
    </source>
</evidence>
<feature type="compositionally biased region" description="Basic and acidic residues" evidence="6">
    <location>
        <begin position="178"/>
        <end position="198"/>
    </location>
</feature>
<evidence type="ECO:0000313" key="10">
    <source>
        <dbReference type="Proteomes" id="UP001465331"/>
    </source>
</evidence>
<dbReference type="NCBIfam" id="NF033581">
    <property type="entry name" value="transpos_IS5_4"/>
    <property type="match status" value="1"/>
</dbReference>
<sequence>MRGIEIQQGAMFSYVSLEQRVPKKHPLRTIRALADAALQEMDGALTVMYSHTGRPSIPPERLIRALLLQMFFSVRSERLLMEQLDYNLLFRWFVGLGVDDEVWDASTFAKNRDRLVDHDVGRSLLAAVVAQAKKRNLISDEHFSVDGTLIEAWASMKSFRRKDDNTPPPPSGGSNVEVDFRGETRSNATHESKTDPECRLYRKGPGQESKLAYLGHALMENRNGLAVDGCVTQADGYGERNAAMAMIDAIKTEGEITLGADKGYDASEFVERLHKAKVVPHIAQNTKNRRSAVPAVVAKTDGYAVSQILRKRIEEIFGWAKEVGGMARVKLRGLGKVDWRFTMTLAAYNLMRLHKLVVTPPATAEVSLRCGT</sequence>
<proteinExistence type="inferred from homology"/>
<dbReference type="PANTHER" id="PTHR35604:SF2">
    <property type="entry name" value="TRANSPOSASE INSH FOR INSERTION SEQUENCE ELEMENT IS5A-RELATED"/>
    <property type="match status" value="1"/>
</dbReference>
<name>A0ABV2AE03_9GAMM</name>
<accession>A0ABV2AE03</accession>
<dbReference type="Pfam" id="PF01609">
    <property type="entry name" value="DDE_Tnp_1"/>
    <property type="match status" value="1"/>
</dbReference>
<dbReference type="EMBL" id="JBEPIJ010000047">
    <property type="protein sequence ID" value="MES0875447.1"/>
    <property type="molecule type" value="Genomic_DNA"/>
</dbReference>